<keyword evidence="2" id="KW-0134">Cell wall</keyword>
<dbReference type="PRINTS" id="PR00723">
    <property type="entry name" value="SUBTILISIN"/>
</dbReference>
<dbReference type="OrthoDB" id="10256524at2759"/>
<dbReference type="InterPro" id="IPR015500">
    <property type="entry name" value="Peptidase_S8_subtilisin-rel"/>
</dbReference>
<evidence type="ECO:0000259" key="11">
    <source>
        <dbReference type="Pfam" id="PF02225"/>
    </source>
</evidence>
<dbReference type="AlphaFoldDB" id="A0A9W7ZHF4"/>
<dbReference type="Gene3D" id="3.40.50.200">
    <property type="entry name" value="Peptidase S8/S53 domain"/>
    <property type="match status" value="1"/>
</dbReference>
<dbReference type="SUPFAM" id="SSF52743">
    <property type="entry name" value="Subtilisin-like"/>
    <property type="match status" value="1"/>
</dbReference>
<evidence type="ECO:0000259" key="10">
    <source>
        <dbReference type="Pfam" id="PF00082"/>
    </source>
</evidence>
<feature type="active site" description="Charge relay system" evidence="7 8">
    <location>
        <position position="508"/>
    </location>
</feature>
<feature type="domain" description="Peptidase S8/S53" evidence="10">
    <location>
        <begin position="139"/>
        <end position="560"/>
    </location>
</feature>
<dbReference type="InterPro" id="IPR023828">
    <property type="entry name" value="Peptidase_S8_Ser-AS"/>
</dbReference>
<dbReference type="Pfam" id="PF02225">
    <property type="entry name" value="PA"/>
    <property type="match status" value="1"/>
</dbReference>
<dbReference type="PANTHER" id="PTHR43806:SF66">
    <property type="entry name" value="SERIN ENDOPEPTIDASE"/>
    <property type="match status" value="1"/>
</dbReference>
<comment type="similarity">
    <text evidence="1 8 9">Belongs to the peptidase S8 family.</text>
</comment>
<gene>
    <name evidence="12" type="ORF">IWQ60_011325</name>
</gene>
<feature type="active site" description="Charge relay system" evidence="7 8">
    <location>
        <position position="148"/>
    </location>
</feature>
<evidence type="ECO:0000256" key="5">
    <source>
        <dbReference type="ARBA" id="ARBA00022801"/>
    </source>
</evidence>
<dbReference type="InterPro" id="IPR003137">
    <property type="entry name" value="PA_domain"/>
</dbReference>
<keyword evidence="5 8" id="KW-0378">Hydrolase</keyword>
<evidence type="ECO:0000256" key="3">
    <source>
        <dbReference type="ARBA" id="ARBA00022670"/>
    </source>
</evidence>
<dbReference type="PROSITE" id="PS51892">
    <property type="entry name" value="SUBTILASE"/>
    <property type="match status" value="1"/>
</dbReference>
<evidence type="ECO:0000256" key="6">
    <source>
        <dbReference type="ARBA" id="ARBA00022825"/>
    </source>
</evidence>
<dbReference type="InterPro" id="IPR000209">
    <property type="entry name" value="Peptidase_S8/S53_dom"/>
</dbReference>
<dbReference type="InterPro" id="IPR050131">
    <property type="entry name" value="Peptidase_S8_subtilisin-like"/>
</dbReference>
<name>A0A9W7ZHF4_9FUNG</name>
<dbReference type="Pfam" id="PF00082">
    <property type="entry name" value="Peptidase_S8"/>
    <property type="match status" value="1"/>
</dbReference>
<dbReference type="CDD" id="cd00538">
    <property type="entry name" value="PA"/>
    <property type="match status" value="1"/>
</dbReference>
<keyword evidence="4" id="KW-0732">Signal</keyword>
<protein>
    <recommendedName>
        <fullName evidence="14">Peptidase S8/S53 domain-containing protein</fullName>
    </recommendedName>
</protein>
<dbReference type="InterPro" id="IPR022398">
    <property type="entry name" value="Peptidase_S8_His-AS"/>
</dbReference>
<evidence type="ECO:0000256" key="4">
    <source>
        <dbReference type="ARBA" id="ARBA00022729"/>
    </source>
</evidence>
<dbReference type="PANTHER" id="PTHR43806">
    <property type="entry name" value="PEPTIDASE S8"/>
    <property type="match status" value="1"/>
</dbReference>
<feature type="active site" description="Charge relay system" evidence="7 8">
    <location>
        <position position="199"/>
    </location>
</feature>
<keyword evidence="2" id="KW-0964">Secreted</keyword>
<accession>A0A9W7ZHF4</accession>
<dbReference type="PROSITE" id="PS00138">
    <property type="entry name" value="SUBTILASE_SER"/>
    <property type="match status" value="1"/>
</dbReference>
<dbReference type="GO" id="GO:0004252">
    <property type="term" value="F:serine-type endopeptidase activity"/>
    <property type="evidence" value="ECO:0007669"/>
    <property type="project" value="UniProtKB-UniRule"/>
</dbReference>
<organism evidence="12 13">
    <name type="scientific">Tieghemiomyces parasiticus</name>
    <dbReference type="NCBI Taxonomy" id="78921"/>
    <lineage>
        <taxon>Eukaryota</taxon>
        <taxon>Fungi</taxon>
        <taxon>Fungi incertae sedis</taxon>
        <taxon>Zoopagomycota</taxon>
        <taxon>Kickxellomycotina</taxon>
        <taxon>Dimargaritomycetes</taxon>
        <taxon>Dimargaritales</taxon>
        <taxon>Dimargaritaceae</taxon>
        <taxon>Tieghemiomyces</taxon>
    </lineage>
</organism>
<evidence type="ECO:0000256" key="8">
    <source>
        <dbReference type="PROSITE-ProRule" id="PRU01240"/>
    </source>
</evidence>
<evidence type="ECO:0000256" key="7">
    <source>
        <dbReference type="PIRSR" id="PIRSR615500-1"/>
    </source>
</evidence>
<reference evidence="12" key="1">
    <citation type="submission" date="2022-07" db="EMBL/GenBank/DDBJ databases">
        <title>Phylogenomic reconstructions and comparative analyses of Kickxellomycotina fungi.</title>
        <authorList>
            <person name="Reynolds N.K."/>
            <person name="Stajich J.E."/>
            <person name="Barry K."/>
            <person name="Grigoriev I.V."/>
            <person name="Crous P."/>
            <person name="Smith M.E."/>
        </authorList>
    </citation>
    <scope>NUCLEOTIDE SEQUENCE</scope>
    <source>
        <strain evidence="12">RSA 861</strain>
    </source>
</reference>
<feature type="domain" description="PA" evidence="11">
    <location>
        <begin position="353"/>
        <end position="437"/>
    </location>
</feature>
<dbReference type="InterPro" id="IPR036852">
    <property type="entry name" value="Peptidase_S8/S53_dom_sf"/>
</dbReference>
<sequence>MRCNALLGGLVALIVTGRTIALLDLSVNQLNRIPNVFVVEYSGVAQFARDMQDAGIPFTVTRNYTTILSGSSVAFKDQYQDGVSSLFATQSLWPIRTIKHADSPFKKSRPSTTSLPPMPMLAHQFTGVAEMHSTYNLDGTGVKIGIIDSGIDYKHPAFGNCYKTSNCRIKYGYDFVGDLYDGTNQPQPDNDPYSTCSVHGTHVAGIAAGSHGVFKGVAPKATLGIYRVMGCNGVARNDVVVSALDRAASDGMDIINMSFGSPSGWSTMMVDEAVYRLGLRGVIAVAAVGNFGADTLWAVSSPATSNMSVAVGAVDLPTYYSHTMNVTVGSTKVVIPRSDQQHNLPPLNLNNVPLVRARDSGATTDLACGAIAAARGAVVLVQVGGCSDQVKTANVKAAGGVALALYHNQAGFAGYAGDVDNNAIPGFTLLQSDGQSLISLLAMGAATVKINDRVASFTNSNPIVPSWYSSWGPGPDGKIKPEIMGPGTNVYSTIPLAAGGYGLDSGTSMAAPYIAGVFALFKQSGKAPDRNAALQRILNTATIMYQKPNVPYSPALQGNGLVDMVKAYNAEFTVDNVYTIGSGYVRNITSKFTLNFYINNTSTRNVEYGYEFVRSQSVSSFFRDGTVAIPPHQDTSVLYPSYNVYTKPVPAQGSVKNAFMCEYGDYTMEDLLLGGGFLNLFPKPGFTGNNVTIPYLSYVYDPSNIPILDTSWQGISLPALTNYATGEVLGNGAKFTFVGDNAPVVVFRLKLPIFLVRYRLAKAATPTVVYSVVGDGHSMYLEKNMDQAGTSYYTYRWDGVAHDLETPTDTYNVPNGQYVLLLQFYPTSYDDTPTVYTSPTFTINRA</sequence>
<dbReference type="GO" id="GO:0006508">
    <property type="term" value="P:proteolysis"/>
    <property type="evidence" value="ECO:0007669"/>
    <property type="project" value="UniProtKB-KW"/>
</dbReference>
<dbReference type="PROSITE" id="PS00136">
    <property type="entry name" value="SUBTILASE_ASP"/>
    <property type="match status" value="1"/>
</dbReference>
<evidence type="ECO:0000313" key="13">
    <source>
        <dbReference type="Proteomes" id="UP001150569"/>
    </source>
</evidence>
<keyword evidence="13" id="KW-1185">Reference proteome</keyword>
<dbReference type="EMBL" id="JANBPT010001253">
    <property type="protein sequence ID" value="KAJ1909159.1"/>
    <property type="molecule type" value="Genomic_DNA"/>
</dbReference>
<keyword evidence="6 8" id="KW-0720">Serine protease</keyword>
<comment type="caution">
    <text evidence="12">The sequence shown here is derived from an EMBL/GenBank/DDBJ whole genome shotgun (WGS) entry which is preliminary data.</text>
</comment>
<dbReference type="PROSITE" id="PS00137">
    <property type="entry name" value="SUBTILASE_HIS"/>
    <property type="match status" value="1"/>
</dbReference>
<evidence type="ECO:0008006" key="14">
    <source>
        <dbReference type="Google" id="ProtNLM"/>
    </source>
</evidence>
<dbReference type="Proteomes" id="UP001150569">
    <property type="component" value="Unassembled WGS sequence"/>
</dbReference>
<evidence type="ECO:0000256" key="9">
    <source>
        <dbReference type="RuleBase" id="RU003355"/>
    </source>
</evidence>
<evidence type="ECO:0000256" key="1">
    <source>
        <dbReference type="ARBA" id="ARBA00011073"/>
    </source>
</evidence>
<dbReference type="GO" id="GO:0005615">
    <property type="term" value="C:extracellular space"/>
    <property type="evidence" value="ECO:0007669"/>
    <property type="project" value="TreeGrafter"/>
</dbReference>
<dbReference type="InterPro" id="IPR023827">
    <property type="entry name" value="Peptidase_S8_Asp-AS"/>
</dbReference>
<evidence type="ECO:0000256" key="2">
    <source>
        <dbReference type="ARBA" id="ARBA00022512"/>
    </source>
</evidence>
<evidence type="ECO:0000313" key="12">
    <source>
        <dbReference type="EMBL" id="KAJ1909159.1"/>
    </source>
</evidence>
<dbReference type="Gene3D" id="3.50.30.30">
    <property type="match status" value="1"/>
</dbReference>
<proteinExistence type="inferred from homology"/>
<keyword evidence="3 8" id="KW-0645">Protease</keyword>